<dbReference type="CDD" id="cd10017">
    <property type="entry name" value="B3_DNA"/>
    <property type="match status" value="1"/>
</dbReference>
<keyword evidence="3" id="KW-0238">DNA-binding</keyword>
<keyword evidence="2" id="KW-0805">Transcription regulation</keyword>
<dbReference type="GO" id="GO:0003677">
    <property type="term" value="F:DNA binding"/>
    <property type="evidence" value="ECO:0007669"/>
    <property type="project" value="UniProtKB-KW"/>
</dbReference>
<sequence length="220" mass="25070">MASGGGEILLQNGWKEFADHYSVTYGHLLLFQYKNRNHDFHVIIFDSSATEIEYPSSAHGTGFREYRQVEEPEADTSSVEIKEESSNVGNKTQKPWKTESSARRMQPILGFEKTKTLCRASAFRSTNPFFKIMMQPSFVHDGCKLGVPSGFAKQHFPQKSGDNDIFLSLSDSGRSWRVNYLLEIEREGRTRVKFLGGWREFAVDNNLVVGDVCVFELRNI</sequence>
<keyword evidence="5" id="KW-0539">Nucleus</keyword>
<dbReference type="InterPro" id="IPR044837">
    <property type="entry name" value="REM16-like"/>
</dbReference>
<feature type="domain" description="TF-B3" evidence="7">
    <location>
        <begin position="130"/>
        <end position="220"/>
    </location>
</feature>
<evidence type="ECO:0000256" key="4">
    <source>
        <dbReference type="ARBA" id="ARBA00023163"/>
    </source>
</evidence>
<evidence type="ECO:0000256" key="6">
    <source>
        <dbReference type="SAM" id="MobiDB-lite"/>
    </source>
</evidence>
<protein>
    <recommendedName>
        <fullName evidence="7">TF-B3 domain-containing protein</fullName>
    </recommendedName>
</protein>
<reference evidence="8" key="2">
    <citation type="journal article" date="2023" name="Plants (Basel)">
        <title>Annotation of the Turnera subulata (Passifloraceae) Draft Genome Reveals the S-Locus Evolved after the Divergence of Turneroideae from Passifloroideae in a Stepwise Manner.</title>
        <authorList>
            <person name="Henning P.M."/>
            <person name="Roalson E.H."/>
            <person name="Mir W."/>
            <person name="McCubbin A.G."/>
            <person name="Shore J.S."/>
        </authorList>
    </citation>
    <scope>NUCLEOTIDE SEQUENCE</scope>
    <source>
        <strain evidence="8">F60SS</strain>
    </source>
</reference>
<accession>A0A9Q0FXL1</accession>
<dbReference type="Pfam" id="PF02362">
    <property type="entry name" value="B3"/>
    <property type="match status" value="1"/>
</dbReference>
<dbReference type="PROSITE" id="PS50863">
    <property type="entry name" value="B3"/>
    <property type="match status" value="2"/>
</dbReference>
<feature type="compositionally biased region" description="Polar residues" evidence="6">
    <location>
        <begin position="86"/>
        <end position="95"/>
    </location>
</feature>
<keyword evidence="9" id="KW-1185">Reference proteome</keyword>
<evidence type="ECO:0000256" key="2">
    <source>
        <dbReference type="ARBA" id="ARBA00023015"/>
    </source>
</evidence>
<proteinExistence type="predicted"/>
<organism evidence="8 9">
    <name type="scientific">Turnera subulata</name>
    <dbReference type="NCBI Taxonomy" id="218843"/>
    <lineage>
        <taxon>Eukaryota</taxon>
        <taxon>Viridiplantae</taxon>
        <taxon>Streptophyta</taxon>
        <taxon>Embryophyta</taxon>
        <taxon>Tracheophyta</taxon>
        <taxon>Spermatophyta</taxon>
        <taxon>Magnoliopsida</taxon>
        <taxon>eudicotyledons</taxon>
        <taxon>Gunneridae</taxon>
        <taxon>Pentapetalae</taxon>
        <taxon>rosids</taxon>
        <taxon>fabids</taxon>
        <taxon>Malpighiales</taxon>
        <taxon>Passifloraceae</taxon>
        <taxon>Turnera</taxon>
    </lineage>
</organism>
<dbReference type="SMART" id="SM01019">
    <property type="entry name" value="B3"/>
    <property type="match status" value="1"/>
</dbReference>
<keyword evidence="4" id="KW-0804">Transcription</keyword>
<reference evidence="8" key="1">
    <citation type="submission" date="2022-02" db="EMBL/GenBank/DDBJ databases">
        <authorList>
            <person name="Henning P.M."/>
            <person name="McCubbin A.G."/>
            <person name="Shore J.S."/>
        </authorList>
    </citation>
    <scope>NUCLEOTIDE SEQUENCE</scope>
    <source>
        <strain evidence="8">F60SS</strain>
        <tissue evidence="8">Leaves</tissue>
    </source>
</reference>
<dbReference type="GO" id="GO:0005634">
    <property type="term" value="C:nucleus"/>
    <property type="evidence" value="ECO:0007669"/>
    <property type="project" value="UniProtKB-SubCell"/>
</dbReference>
<evidence type="ECO:0000256" key="3">
    <source>
        <dbReference type="ARBA" id="ARBA00023125"/>
    </source>
</evidence>
<dbReference type="Gene3D" id="2.40.330.10">
    <property type="entry name" value="DNA-binding pseudobarrel domain"/>
    <property type="match status" value="2"/>
</dbReference>
<comment type="subcellular location">
    <subcellularLocation>
        <location evidence="1">Nucleus</location>
    </subcellularLocation>
</comment>
<dbReference type="PANTHER" id="PTHR31391">
    <property type="entry name" value="B3 DOMAIN-CONTAINING PROTEIN OS11G0197600-RELATED"/>
    <property type="match status" value="1"/>
</dbReference>
<dbReference type="OrthoDB" id="1864528at2759"/>
<feature type="domain" description="TF-B3" evidence="7">
    <location>
        <begin position="1"/>
        <end position="48"/>
    </location>
</feature>
<dbReference type="Proteomes" id="UP001141552">
    <property type="component" value="Unassembled WGS sequence"/>
</dbReference>
<name>A0A9Q0FXL1_9ROSI</name>
<evidence type="ECO:0000256" key="1">
    <source>
        <dbReference type="ARBA" id="ARBA00004123"/>
    </source>
</evidence>
<dbReference type="EMBL" id="JAKUCV010003634">
    <property type="protein sequence ID" value="KAJ4838161.1"/>
    <property type="molecule type" value="Genomic_DNA"/>
</dbReference>
<feature type="region of interest" description="Disordered" evidence="6">
    <location>
        <begin position="69"/>
        <end position="99"/>
    </location>
</feature>
<dbReference type="AlphaFoldDB" id="A0A9Q0FXL1"/>
<comment type="caution">
    <text evidence="8">The sequence shown here is derived from an EMBL/GenBank/DDBJ whole genome shotgun (WGS) entry which is preliminary data.</text>
</comment>
<dbReference type="InterPro" id="IPR015300">
    <property type="entry name" value="DNA-bd_pseudobarrel_sf"/>
</dbReference>
<dbReference type="InterPro" id="IPR003340">
    <property type="entry name" value="B3_DNA-bd"/>
</dbReference>
<dbReference type="SUPFAM" id="SSF101936">
    <property type="entry name" value="DNA-binding pseudobarrel domain"/>
    <property type="match status" value="2"/>
</dbReference>
<evidence type="ECO:0000313" key="9">
    <source>
        <dbReference type="Proteomes" id="UP001141552"/>
    </source>
</evidence>
<evidence type="ECO:0000259" key="7">
    <source>
        <dbReference type="PROSITE" id="PS50863"/>
    </source>
</evidence>
<evidence type="ECO:0000256" key="5">
    <source>
        <dbReference type="ARBA" id="ARBA00023242"/>
    </source>
</evidence>
<gene>
    <name evidence="8" type="ORF">Tsubulata_035005</name>
</gene>
<evidence type="ECO:0000313" key="8">
    <source>
        <dbReference type="EMBL" id="KAJ4838161.1"/>
    </source>
</evidence>